<reference evidence="5 6" key="1">
    <citation type="submission" date="2006-06" db="EMBL/GenBank/DDBJ databases">
        <authorList>
            <person name="Moran M.A."/>
            <person name="Ferriera S."/>
            <person name="Johnson J."/>
            <person name="Kravitz S."/>
            <person name="Beeson K."/>
            <person name="Sutton G."/>
            <person name="Rogers Y.-H."/>
            <person name="Friedman R."/>
            <person name="Frazier M."/>
            <person name="Venter J.C."/>
        </authorList>
    </citation>
    <scope>NUCLEOTIDE SEQUENCE [LARGE SCALE GENOMIC DNA]</scope>
    <source>
        <strain evidence="5 6">E-37</strain>
    </source>
</reference>
<dbReference type="eggNOG" id="COG1349">
    <property type="taxonomic scope" value="Bacteria"/>
</dbReference>
<feature type="domain" description="HTH deoR-type" evidence="4">
    <location>
        <begin position="19"/>
        <end position="71"/>
    </location>
</feature>
<dbReference type="PROSITE" id="PS51000">
    <property type="entry name" value="HTH_DEOR_2"/>
    <property type="match status" value="1"/>
</dbReference>
<dbReference type="GO" id="GO:0003677">
    <property type="term" value="F:DNA binding"/>
    <property type="evidence" value="ECO:0007669"/>
    <property type="project" value="UniProtKB-KW"/>
</dbReference>
<evidence type="ECO:0000256" key="2">
    <source>
        <dbReference type="ARBA" id="ARBA00023125"/>
    </source>
</evidence>
<proteinExistence type="predicted"/>
<keyword evidence="3" id="KW-0804">Transcription</keyword>
<accession>A3K9H2</accession>
<protein>
    <submittedName>
        <fullName evidence="5">Putative transcriptional regulator, deoR family protein</fullName>
    </submittedName>
</protein>
<evidence type="ECO:0000256" key="3">
    <source>
        <dbReference type="ARBA" id="ARBA00023163"/>
    </source>
</evidence>
<evidence type="ECO:0000313" key="6">
    <source>
        <dbReference type="Proteomes" id="UP000005713"/>
    </source>
</evidence>
<dbReference type="Proteomes" id="UP000005713">
    <property type="component" value="Unassembled WGS sequence"/>
</dbReference>
<dbReference type="InterPro" id="IPR037171">
    <property type="entry name" value="NagB/RpiA_transferase-like"/>
</dbReference>
<sequence length="267" mass="29201">MQVLTMTQTDSRGLPASRKEARASWLREAVMNHGPLHVRDAAESLDVSEMTVRRDVRENPEMLQFLGGHIVLSQDAVRRAPYDLSDAAEVHQDAKRAASDACLSLLEPEATIFVDCGTTLPHLIHAIPPDWEMTVICYALNIADLVVRKPNIKLVLLGGVYHPATASFYPVEEDGTFDAYALNLAFMSAAGVDTTLGVTCTTFRESALKRQAMRRAARSVLVTDRSKFGTVRPARFAGLGDFSYVATEDGLIPPSEIAVDGSRLDRS</sequence>
<dbReference type="Gene3D" id="3.40.50.1360">
    <property type="match status" value="1"/>
</dbReference>
<dbReference type="GO" id="GO:0003700">
    <property type="term" value="F:DNA-binding transcription factor activity"/>
    <property type="evidence" value="ECO:0007669"/>
    <property type="project" value="InterPro"/>
</dbReference>
<gene>
    <name evidence="5" type="ORF">SSE37_05657</name>
</gene>
<dbReference type="SUPFAM" id="SSF100950">
    <property type="entry name" value="NagB/RpiA/CoA transferase-like"/>
    <property type="match status" value="1"/>
</dbReference>
<dbReference type="InterPro" id="IPR001034">
    <property type="entry name" value="DeoR_HTH"/>
</dbReference>
<evidence type="ECO:0000256" key="1">
    <source>
        <dbReference type="ARBA" id="ARBA00023015"/>
    </source>
</evidence>
<dbReference type="PANTHER" id="PTHR30363">
    <property type="entry name" value="HTH-TYPE TRANSCRIPTIONAL REGULATOR SRLR-RELATED"/>
    <property type="match status" value="1"/>
</dbReference>
<evidence type="ECO:0000313" key="5">
    <source>
        <dbReference type="EMBL" id="EBA06116.1"/>
    </source>
</evidence>
<name>A3K9H2_SAGS3</name>
<dbReference type="Pfam" id="PF08220">
    <property type="entry name" value="HTH_DeoR"/>
    <property type="match status" value="1"/>
</dbReference>
<keyword evidence="6" id="KW-1185">Reference proteome</keyword>
<dbReference type="PROSITE" id="PS00894">
    <property type="entry name" value="HTH_DEOR_1"/>
    <property type="match status" value="1"/>
</dbReference>
<dbReference type="AlphaFoldDB" id="A3K9H2"/>
<dbReference type="InterPro" id="IPR014036">
    <property type="entry name" value="DeoR-like_C"/>
</dbReference>
<organism evidence="5 6">
    <name type="scientific">Sagittula stellata (strain ATCC 700073 / DSM 11524 / E-37)</name>
    <dbReference type="NCBI Taxonomy" id="388399"/>
    <lineage>
        <taxon>Bacteria</taxon>
        <taxon>Pseudomonadati</taxon>
        <taxon>Pseudomonadota</taxon>
        <taxon>Alphaproteobacteria</taxon>
        <taxon>Rhodobacterales</taxon>
        <taxon>Roseobacteraceae</taxon>
        <taxon>Sagittula</taxon>
    </lineage>
</organism>
<keyword evidence="2" id="KW-0238">DNA-binding</keyword>
<dbReference type="EMBL" id="AAYA01000018">
    <property type="protein sequence ID" value="EBA06116.1"/>
    <property type="molecule type" value="Genomic_DNA"/>
</dbReference>
<dbReference type="Pfam" id="PF00455">
    <property type="entry name" value="DeoRC"/>
    <property type="match status" value="1"/>
</dbReference>
<keyword evidence="1" id="KW-0805">Transcription regulation</keyword>
<evidence type="ECO:0000259" key="4">
    <source>
        <dbReference type="PROSITE" id="PS51000"/>
    </source>
</evidence>
<dbReference type="SMART" id="SM01134">
    <property type="entry name" value="DeoRC"/>
    <property type="match status" value="1"/>
</dbReference>
<dbReference type="InterPro" id="IPR018356">
    <property type="entry name" value="Tscrpt_reg_HTH_DeoR_CS"/>
</dbReference>
<dbReference type="PANTHER" id="PTHR30363:SF8">
    <property type="entry name" value="DEOXYRIBOSE OPERON REPRESSOR"/>
    <property type="match status" value="1"/>
</dbReference>
<comment type="caution">
    <text evidence="5">The sequence shown here is derived from an EMBL/GenBank/DDBJ whole genome shotgun (WGS) entry which is preliminary data.</text>
</comment>
<dbReference type="InterPro" id="IPR050313">
    <property type="entry name" value="Carb_Metab_HTH_regulators"/>
</dbReference>